<dbReference type="AlphaFoldDB" id="A4GAD2"/>
<keyword evidence="3" id="KW-1185">Reference proteome</keyword>
<dbReference type="EMBL" id="CU207211">
    <property type="protein sequence ID" value="CAL63469.1"/>
    <property type="molecule type" value="Genomic_DNA"/>
</dbReference>
<evidence type="ECO:0000313" key="3">
    <source>
        <dbReference type="Proteomes" id="UP000006697"/>
    </source>
</evidence>
<gene>
    <name evidence="2" type="ordered locus">HEAR3367</name>
</gene>
<name>A4GAD2_HERAR</name>
<dbReference type="STRING" id="204773.HEAR3367"/>
<dbReference type="HOGENOM" id="CLU_166661_0_0_4"/>
<feature type="transmembrane region" description="Helical" evidence="1">
    <location>
        <begin position="91"/>
        <end position="112"/>
    </location>
</feature>
<sequence>MYSWLVPAVKAILPHVGTIIDAALPVFKKRKVDENAPTQEALLQQQINELQDVASQNAIRIKDLAEQLQQMVMTLEQGVIANERRYRRMSLLSWMAIALSLTALGLWCWGQFI</sequence>
<keyword evidence="1" id="KW-1133">Transmembrane helix</keyword>
<evidence type="ECO:0000256" key="1">
    <source>
        <dbReference type="SAM" id="Phobius"/>
    </source>
</evidence>
<dbReference type="eggNOG" id="ENOG50315BD">
    <property type="taxonomic scope" value="Bacteria"/>
</dbReference>
<accession>A4GAD2</accession>
<proteinExistence type="predicted"/>
<reference evidence="2 3" key="1">
    <citation type="journal article" date="2007" name="PLoS Genet.">
        <title>A tale of two oxidation states: bacterial colonization of arsenic-rich environments.</title>
        <authorList>
            <person name="Muller D."/>
            <person name="Medigue C."/>
            <person name="Koechler S."/>
            <person name="Barbe V."/>
            <person name="Barakat M."/>
            <person name="Talla E."/>
            <person name="Bonnefoy V."/>
            <person name="Krin E."/>
            <person name="Arsene-Ploetze F."/>
            <person name="Carapito C."/>
            <person name="Chandler M."/>
            <person name="Cournoyer B."/>
            <person name="Cruveiller S."/>
            <person name="Dossat C."/>
            <person name="Duval S."/>
            <person name="Heymann M."/>
            <person name="Leize E."/>
            <person name="Lieutaud A."/>
            <person name="Lievremont D."/>
            <person name="Makita Y."/>
            <person name="Mangenot S."/>
            <person name="Nitschke W."/>
            <person name="Ortet P."/>
            <person name="Perdrial N."/>
            <person name="Schoepp B."/>
            <person name="Siguier N."/>
            <person name="Simeonova D.D."/>
            <person name="Rouy Z."/>
            <person name="Segurens B."/>
            <person name="Turlin E."/>
            <person name="Vallenet D."/>
            <person name="Van Dorsselaer A."/>
            <person name="Weiss S."/>
            <person name="Weissenbach J."/>
            <person name="Lett M.C."/>
            <person name="Danchin A."/>
            <person name="Bertin P.N."/>
        </authorList>
    </citation>
    <scope>NUCLEOTIDE SEQUENCE [LARGE SCALE GENOMIC DNA]</scope>
    <source>
        <strain evidence="3">ULPAs1</strain>
    </source>
</reference>
<dbReference type="Proteomes" id="UP000006697">
    <property type="component" value="Chromosome"/>
</dbReference>
<dbReference type="OrthoDB" id="8777825at2"/>
<keyword evidence="1" id="KW-0472">Membrane</keyword>
<dbReference type="KEGG" id="har:HEAR3367"/>
<organism evidence="2 3">
    <name type="scientific">Herminiimonas arsenicoxydans</name>
    <dbReference type="NCBI Taxonomy" id="204773"/>
    <lineage>
        <taxon>Bacteria</taxon>
        <taxon>Pseudomonadati</taxon>
        <taxon>Pseudomonadota</taxon>
        <taxon>Betaproteobacteria</taxon>
        <taxon>Burkholderiales</taxon>
        <taxon>Oxalobacteraceae</taxon>
        <taxon>Herminiimonas</taxon>
    </lineage>
</organism>
<evidence type="ECO:0000313" key="2">
    <source>
        <dbReference type="EMBL" id="CAL63469.1"/>
    </source>
</evidence>
<keyword evidence="1" id="KW-0812">Transmembrane</keyword>
<protein>
    <submittedName>
        <fullName evidence="2">Uncharacterized protein</fullName>
    </submittedName>
</protein>